<dbReference type="PANTHER" id="PTHR42076:SF1">
    <property type="entry name" value="CYANOVIRIN-N DOMAIN-CONTAINING PROTEIN"/>
    <property type="match status" value="1"/>
</dbReference>
<sequence length="106" mass="11784">MSFHESAQNIRVEDGHRLVAELQNEEGDWVHAEINLDEILGNDNGHFQWGGENFSHSAERTFFDIEGDASVPILRAGLRNEEGEVTGADVNLSERIGNDNGSFVFV</sequence>
<reference evidence="3" key="1">
    <citation type="journal article" date="2016" name="Genome Announc.">
        <title>Draft genome sequences of fungus Aspergillus calidoustus.</title>
        <authorList>
            <person name="Horn F."/>
            <person name="Linde J."/>
            <person name="Mattern D.J."/>
            <person name="Walther G."/>
            <person name="Guthke R."/>
            <person name="Scherlach K."/>
            <person name="Martin K."/>
            <person name="Brakhage A.A."/>
            <person name="Petzke L."/>
            <person name="Valiante V."/>
        </authorList>
    </citation>
    <scope>NUCLEOTIDE SEQUENCE [LARGE SCALE GENOMIC DNA]</scope>
    <source>
        <strain evidence="3">SF006504</strain>
    </source>
</reference>
<dbReference type="OMA" id="EWNDSEI"/>
<dbReference type="OrthoDB" id="2441380at2759"/>
<name>A0A0U5GSM4_ASPCI</name>
<evidence type="ECO:0000313" key="3">
    <source>
        <dbReference type="Proteomes" id="UP000054771"/>
    </source>
</evidence>
<gene>
    <name evidence="2" type="ORF">ASPCAL07734</name>
</gene>
<dbReference type="AlphaFoldDB" id="A0A0U5GSM4"/>
<dbReference type="Gene3D" id="2.30.60.10">
    <property type="entry name" value="Cyanovirin-N"/>
    <property type="match status" value="1"/>
</dbReference>
<dbReference type="InterPro" id="IPR036673">
    <property type="entry name" value="Cyanovirin-N_sf"/>
</dbReference>
<accession>A0A0U5GSM4</accession>
<dbReference type="Pfam" id="PF08881">
    <property type="entry name" value="CVNH"/>
    <property type="match status" value="1"/>
</dbReference>
<keyword evidence="3" id="KW-1185">Reference proteome</keyword>
<dbReference type="EMBL" id="CDMC01000006">
    <property type="protein sequence ID" value="CEN61068.1"/>
    <property type="molecule type" value="Genomic_DNA"/>
</dbReference>
<dbReference type="SMART" id="SM01111">
    <property type="entry name" value="CVNH"/>
    <property type="match status" value="1"/>
</dbReference>
<dbReference type="InterPro" id="IPR011058">
    <property type="entry name" value="Cyanovirin-N"/>
</dbReference>
<evidence type="ECO:0000313" key="2">
    <source>
        <dbReference type="EMBL" id="CEN61068.1"/>
    </source>
</evidence>
<proteinExistence type="predicted"/>
<dbReference type="Proteomes" id="UP000054771">
    <property type="component" value="Unassembled WGS sequence"/>
</dbReference>
<protein>
    <recommendedName>
        <fullName evidence="1">Cyanovirin-N domain-containing protein</fullName>
    </recommendedName>
</protein>
<organism evidence="2 3">
    <name type="scientific">Aspergillus calidoustus</name>
    <dbReference type="NCBI Taxonomy" id="454130"/>
    <lineage>
        <taxon>Eukaryota</taxon>
        <taxon>Fungi</taxon>
        <taxon>Dikarya</taxon>
        <taxon>Ascomycota</taxon>
        <taxon>Pezizomycotina</taxon>
        <taxon>Eurotiomycetes</taxon>
        <taxon>Eurotiomycetidae</taxon>
        <taxon>Eurotiales</taxon>
        <taxon>Aspergillaceae</taxon>
        <taxon>Aspergillus</taxon>
        <taxon>Aspergillus subgen. Nidulantes</taxon>
    </lineage>
</organism>
<dbReference type="PANTHER" id="PTHR42076">
    <property type="entry name" value="CYANOVIRIN-N HOMOLOG"/>
    <property type="match status" value="1"/>
</dbReference>
<dbReference type="STRING" id="454130.A0A0U5GSM4"/>
<evidence type="ECO:0000259" key="1">
    <source>
        <dbReference type="SMART" id="SM01111"/>
    </source>
</evidence>
<dbReference type="SUPFAM" id="SSF51322">
    <property type="entry name" value="Cyanovirin-N"/>
    <property type="match status" value="1"/>
</dbReference>
<feature type="domain" description="Cyanovirin-N" evidence="1">
    <location>
        <begin position="2"/>
        <end position="105"/>
    </location>
</feature>